<feature type="domain" description="Cadherin" evidence="6">
    <location>
        <begin position="303"/>
        <end position="354"/>
    </location>
</feature>
<dbReference type="SUPFAM" id="SSF49313">
    <property type="entry name" value="Cadherin-like"/>
    <property type="match status" value="4"/>
</dbReference>
<keyword evidence="3" id="KW-0472">Membrane</keyword>
<dbReference type="InterPro" id="IPR050174">
    <property type="entry name" value="Protocadherin/Cadherin-CA"/>
</dbReference>
<evidence type="ECO:0000259" key="6">
    <source>
        <dbReference type="PROSITE" id="PS50268"/>
    </source>
</evidence>
<feature type="non-terminal residue" evidence="7">
    <location>
        <position position="1"/>
    </location>
</feature>
<dbReference type="EMBL" id="CAJHNH020004968">
    <property type="protein sequence ID" value="CAG5131939.1"/>
    <property type="molecule type" value="Genomic_DNA"/>
</dbReference>
<dbReference type="GO" id="GO:0007156">
    <property type="term" value="P:homophilic cell adhesion via plasma membrane adhesion molecules"/>
    <property type="evidence" value="ECO:0007669"/>
    <property type="project" value="InterPro"/>
</dbReference>
<dbReference type="Proteomes" id="UP000678393">
    <property type="component" value="Unassembled WGS sequence"/>
</dbReference>
<dbReference type="SMART" id="SM00112">
    <property type="entry name" value="CA"/>
    <property type="match status" value="4"/>
</dbReference>
<dbReference type="PANTHER" id="PTHR24028">
    <property type="entry name" value="CADHERIN-87A"/>
    <property type="match status" value="1"/>
</dbReference>
<sequence length="383" mass="41646">VNATDEDEGADGNITFSLLPSVGSDLFSIDPSTGEISLNCSNCLDPRRGTYDLIIQAKDGGSPSFTDTMAVPVKIKQTIFAPPKFTHEVYHVSVRENQTAQFVLQLLASDDDTPRSELNFFLVQVNPKTARNLFVIFPNGSVYVNGSIDAEMFNYFELDVSVSDRHGSDSAHVIVNITDVNEFAPVLNITGQGFVQLPENIGIAEFVAAVDAKDDDVSNDGFSFFLSAGADGKFVIDANTGTITVSGSLDRKRQSEYNITVNVFDHGVPPRLGSGNLVVQVKDSNRAPYFTNGSATVSDYHFYVLENLTVGELPNGSSSYFSLDKDSGNLTLSKPLDYEKRNEFSLKAVVSDNSLTILYIYSHDIMPLGAKTATASDCLSFWT</sequence>
<reference evidence="7" key="1">
    <citation type="submission" date="2021-04" db="EMBL/GenBank/DDBJ databases">
        <authorList>
            <consortium name="Molecular Ecology Group"/>
        </authorList>
    </citation>
    <scope>NUCLEOTIDE SEQUENCE</scope>
</reference>
<feature type="domain" description="Cadherin" evidence="6">
    <location>
        <begin position="86"/>
        <end position="187"/>
    </location>
</feature>
<name>A0A8S3ZR37_9EUPU</name>
<keyword evidence="8" id="KW-1185">Reference proteome</keyword>
<evidence type="ECO:0000256" key="2">
    <source>
        <dbReference type="ARBA" id="ARBA00022692"/>
    </source>
</evidence>
<dbReference type="InterPro" id="IPR015919">
    <property type="entry name" value="Cadherin-like_sf"/>
</dbReference>
<feature type="domain" description="Cadherin" evidence="6">
    <location>
        <begin position="1"/>
        <end position="85"/>
    </location>
</feature>
<protein>
    <recommendedName>
        <fullName evidence="6">Cadherin domain-containing protein</fullName>
    </recommendedName>
</protein>
<comment type="caution">
    <text evidence="7">The sequence shown here is derived from an EMBL/GenBank/DDBJ whole genome shotgun (WGS) entry which is preliminary data.</text>
</comment>
<dbReference type="PANTHER" id="PTHR24028:SF328">
    <property type="entry name" value="CADHERIN-3"/>
    <property type="match status" value="1"/>
</dbReference>
<keyword evidence="5" id="KW-0106">Calcium</keyword>
<evidence type="ECO:0000256" key="3">
    <source>
        <dbReference type="ARBA" id="ARBA00022989"/>
    </source>
</evidence>
<evidence type="ECO:0000256" key="1">
    <source>
        <dbReference type="ARBA" id="ARBA00004167"/>
    </source>
</evidence>
<comment type="subcellular location">
    <subcellularLocation>
        <location evidence="1">Membrane</location>
        <topology evidence="1">Single-pass membrane protein</topology>
    </subcellularLocation>
</comment>
<evidence type="ECO:0000256" key="5">
    <source>
        <dbReference type="PROSITE-ProRule" id="PRU00043"/>
    </source>
</evidence>
<evidence type="ECO:0000313" key="8">
    <source>
        <dbReference type="Proteomes" id="UP000678393"/>
    </source>
</evidence>
<evidence type="ECO:0000313" key="7">
    <source>
        <dbReference type="EMBL" id="CAG5131939.1"/>
    </source>
</evidence>
<dbReference type="Pfam" id="PF00028">
    <property type="entry name" value="Cadherin"/>
    <property type="match status" value="3"/>
</dbReference>
<dbReference type="PRINTS" id="PR00205">
    <property type="entry name" value="CADHERIN"/>
</dbReference>
<keyword evidence="2" id="KW-0812">Transmembrane</keyword>
<feature type="non-terminal residue" evidence="7">
    <location>
        <position position="383"/>
    </location>
</feature>
<gene>
    <name evidence="7" type="ORF">CUNI_LOCUS17497</name>
</gene>
<dbReference type="OrthoDB" id="6252479at2759"/>
<keyword evidence="4" id="KW-0325">Glycoprotein</keyword>
<proteinExistence type="predicted"/>
<dbReference type="GO" id="GO:0005886">
    <property type="term" value="C:plasma membrane"/>
    <property type="evidence" value="ECO:0007669"/>
    <property type="project" value="TreeGrafter"/>
</dbReference>
<dbReference type="AlphaFoldDB" id="A0A8S3ZR37"/>
<accession>A0A8S3ZR37</accession>
<dbReference type="InterPro" id="IPR002126">
    <property type="entry name" value="Cadherin-like_dom"/>
</dbReference>
<dbReference type="Gene3D" id="2.60.40.60">
    <property type="entry name" value="Cadherins"/>
    <property type="match status" value="4"/>
</dbReference>
<dbReference type="GO" id="GO:0005509">
    <property type="term" value="F:calcium ion binding"/>
    <property type="evidence" value="ECO:0007669"/>
    <property type="project" value="UniProtKB-UniRule"/>
</dbReference>
<evidence type="ECO:0000256" key="4">
    <source>
        <dbReference type="ARBA" id="ARBA00023180"/>
    </source>
</evidence>
<feature type="domain" description="Cadherin" evidence="6">
    <location>
        <begin position="195"/>
        <end position="290"/>
    </location>
</feature>
<organism evidence="7 8">
    <name type="scientific">Candidula unifasciata</name>
    <dbReference type="NCBI Taxonomy" id="100452"/>
    <lineage>
        <taxon>Eukaryota</taxon>
        <taxon>Metazoa</taxon>
        <taxon>Spiralia</taxon>
        <taxon>Lophotrochozoa</taxon>
        <taxon>Mollusca</taxon>
        <taxon>Gastropoda</taxon>
        <taxon>Heterobranchia</taxon>
        <taxon>Euthyneura</taxon>
        <taxon>Panpulmonata</taxon>
        <taxon>Eupulmonata</taxon>
        <taxon>Stylommatophora</taxon>
        <taxon>Helicina</taxon>
        <taxon>Helicoidea</taxon>
        <taxon>Geomitridae</taxon>
        <taxon>Candidula</taxon>
    </lineage>
</organism>
<dbReference type="PROSITE" id="PS50268">
    <property type="entry name" value="CADHERIN_2"/>
    <property type="match status" value="4"/>
</dbReference>
<dbReference type="CDD" id="cd11304">
    <property type="entry name" value="Cadherin_repeat"/>
    <property type="match status" value="4"/>
</dbReference>
<keyword evidence="3" id="KW-1133">Transmembrane helix</keyword>